<dbReference type="InterPro" id="IPR043129">
    <property type="entry name" value="ATPase_NBD"/>
</dbReference>
<evidence type="ECO:0000256" key="3">
    <source>
        <dbReference type="ARBA" id="ARBA00022777"/>
    </source>
</evidence>
<sequence>MVCKANEQNIDGMNNQQGYLIIDVGTGNVRVAVATIDGEILGIARADLQNVKDSDYPDSLYFDPGDLWIQIQQLARLSLAQAPEIHIEGITATSQREGIVLIDKEGKSLIGLPNIDHRGRQWENLLADKKEVYQLTGRFPNSLFSAYKLIGIEKKKTEIWNKVATFLSISDWVEYKMSGVIHYEHSQASETLLYDVAQKNWSDRLCNLFNINPKLLPKLTPSGTILGKVLKSEAEAIQISADAKVVVGGADTQLAVISTQPCANDIVIVSGTTTPIIKLTDSYITDHLQRTWTNRHTDENSFILETNAGVTGLNYQRLKEIFYPTEDYDIIEKELAELKDFQCVASLGSLLADEETPLTKGGFIFNVPVSHQLTRASFVWATLWDIACSINENYKSLCEVTTHEADYIWACGGGVQSPLLRQFLANLIGKKIKINTDYRQASVIGGVYICNKALGFAALNSSILAETVPKNIEQYQQRYAEWKQTRAVFKQTFC</sequence>
<gene>
    <name evidence="6" type="ORF">SAMN04489864_102368</name>
</gene>
<evidence type="ECO:0000313" key="7">
    <source>
        <dbReference type="Proteomes" id="UP000199666"/>
    </source>
</evidence>
<dbReference type="EMBL" id="FOPP01000002">
    <property type="protein sequence ID" value="SFG81002.1"/>
    <property type="molecule type" value="Genomic_DNA"/>
</dbReference>
<dbReference type="InterPro" id="IPR018484">
    <property type="entry name" value="FGGY_N"/>
</dbReference>
<feature type="domain" description="Carbohydrate kinase FGGY C-terminal" evidence="5">
    <location>
        <begin position="362"/>
        <end position="453"/>
    </location>
</feature>
<dbReference type="Pfam" id="PF02782">
    <property type="entry name" value="FGGY_C"/>
    <property type="match status" value="1"/>
</dbReference>
<name>A0A1I2UV73_9SPHI</name>
<dbReference type="PANTHER" id="PTHR43095:SF2">
    <property type="entry name" value="GLUCONOKINASE"/>
    <property type="match status" value="1"/>
</dbReference>
<evidence type="ECO:0000256" key="2">
    <source>
        <dbReference type="ARBA" id="ARBA00022679"/>
    </source>
</evidence>
<proteinExistence type="inferred from homology"/>
<dbReference type="PANTHER" id="PTHR43095">
    <property type="entry name" value="SUGAR KINASE"/>
    <property type="match status" value="1"/>
</dbReference>
<comment type="similarity">
    <text evidence="1">Belongs to the FGGY kinase family.</text>
</comment>
<keyword evidence="3 6" id="KW-0418">Kinase</keyword>
<organism evidence="6 7">
    <name type="scientific">Pedobacter insulae</name>
    <dbReference type="NCBI Taxonomy" id="414048"/>
    <lineage>
        <taxon>Bacteria</taxon>
        <taxon>Pseudomonadati</taxon>
        <taxon>Bacteroidota</taxon>
        <taxon>Sphingobacteriia</taxon>
        <taxon>Sphingobacteriales</taxon>
        <taxon>Sphingobacteriaceae</taxon>
        <taxon>Pedobacter</taxon>
    </lineage>
</organism>
<evidence type="ECO:0000313" key="6">
    <source>
        <dbReference type="EMBL" id="SFG81002.1"/>
    </source>
</evidence>
<dbReference type="SUPFAM" id="SSF53067">
    <property type="entry name" value="Actin-like ATPase domain"/>
    <property type="match status" value="2"/>
</dbReference>
<keyword evidence="2" id="KW-0808">Transferase</keyword>
<reference evidence="6 7" key="1">
    <citation type="submission" date="2016-10" db="EMBL/GenBank/DDBJ databases">
        <authorList>
            <person name="de Groot N.N."/>
        </authorList>
    </citation>
    <scope>NUCLEOTIDE SEQUENCE [LARGE SCALE GENOMIC DNA]</scope>
    <source>
        <strain evidence="6 7">DSM 18684</strain>
    </source>
</reference>
<dbReference type="Pfam" id="PF00370">
    <property type="entry name" value="FGGY_N"/>
    <property type="match status" value="1"/>
</dbReference>
<evidence type="ECO:0000256" key="1">
    <source>
        <dbReference type="ARBA" id="ARBA00009156"/>
    </source>
</evidence>
<dbReference type="CDD" id="cd07798">
    <property type="entry name" value="ASKHA_NBD_FGGY_YoaC-like"/>
    <property type="match status" value="1"/>
</dbReference>
<protein>
    <submittedName>
        <fullName evidence="6">Autoinducer 2 (AI-2) kinase</fullName>
    </submittedName>
</protein>
<dbReference type="InterPro" id="IPR000577">
    <property type="entry name" value="Carb_kinase_FGGY"/>
</dbReference>
<keyword evidence="7" id="KW-1185">Reference proteome</keyword>
<accession>A0A1I2UV73</accession>
<dbReference type="Gene3D" id="3.30.420.40">
    <property type="match status" value="2"/>
</dbReference>
<dbReference type="STRING" id="414048.SAMN04489864_102368"/>
<dbReference type="GO" id="GO:0016301">
    <property type="term" value="F:kinase activity"/>
    <property type="evidence" value="ECO:0007669"/>
    <property type="project" value="UniProtKB-KW"/>
</dbReference>
<dbReference type="Proteomes" id="UP000199666">
    <property type="component" value="Unassembled WGS sequence"/>
</dbReference>
<dbReference type="InterPro" id="IPR018485">
    <property type="entry name" value="FGGY_C"/>
</dbReference>
<dbReference type="PIRSF" id="PIRSF000538">
    <property type="entry name" value="GlpK"/>
    <property type="match status" value="1"/>
</dbReference>
<feature type="domain" description="Carbohydrate kinase FGGY N-terminal" evidence="4">
    <location>
        <begin position="19"/>
        <end position="257"/>
    </location>
</feature>
<evidence type="ECO:0000259" key="5">
    <source>
        <dbReference type="Pfam" id="PF02782"/>
    </source>
</evidence>
<dbReference type="InterPro" id="IPR050406">
    <property type="entry name" value="FGGY_Carb_Kinase"/>
</dbReference>
<evidence type="ECO:0000259" key="4">
    <source>
        <dbReference type="Pfam" id="PF00370"/>
    </source>
</evidence>
<dbReference type="AlphaFoldDB" id="A0A1I2UV73"/>
<dbReference type="GO" id="GO:0005975">
    <property type="term" value="P:carbohydrate metabolic process"/>
    <property type="evidence" value="ECO:0007669"/>
    <property type="project" value="InterPro"/>
</dbReference>